<proteinExistence type="predicted"/>
<dbReference type="GO" id="GO:0008929">
    <property type="term" value="F:methylglyoxal synthase activity"/>
    <property type="evidence" value="ECO:0007669"/>
    <property type="project" value="InterPro"/>
</dbReference>
<reference evidence="2" key="1">
    <citation type="journal article" date="2023" name="ISME J.">
        <title>Emergence of putative energy parasites within Clostridia revealed by genome analysis of a novel endosymbiotic clade.</title>
        <authorList>
            <person name="Takahashi K."/>
            <person name="Kuwahara H."/>
            <person name="Horikawa Y."/>
            <person name="Izawa K."/>
            <person name="Kato D."/>
            <person name="Inagaki T."/>
            <person name="Yuki M."/>
            <person name="Ohkuma M."/>
            <person name="Hongoh Y."/>
        </authorList>
    </citation>
    <scope>NUCLEOTIDE SEQUENCE</scope>
    <source>
        <strain evidence="2">RsTa-C01</strain>
    </source>
</reference>
<dbReference type="InterPro" id="IPR011607">
    <property type="entry name" value="MGS-like_dom"/>
</dbReference>
<evidence type="ECO:0000313" key="2">
    <source>
        <dbReference type="EMBL" id="BED92410.1"/>
    </source>
</evidence>
<evidence type="ECO:0000259" key="1">
    <source>
        <dbReference type="PROSITE" id="PS51855"/>
    </source>
</evidence>
<dbReference type="SUPFAM" id="SSF52335">
    <property type="entry name" value="Methylglyoxal synthase-like"/>
    <property type="match status" value="1"/>
</dbReference>
<dbReference type="GO" id="GO:0005829">
    <property type="term" value="C:cytosol"/>
    <property type="evidence" value="ECO:0007669"/>
    <property type="project" value="TreeGrafter"/>
</dbReference>
<dbReference type="KEGG" id="ptrh:RsTaC01_0120"/>
<protein>
    <submittedName>
        <fullName evidence="2">Methylglyoxal synthase</fullName>
    </submittedName>
</protein>
<gene>
    <name evidence="2" type="ORF">RsTaC01_0120</name>
</gene>
<dbReference type="InterPro" id="IPR004363">
    <property type="entry name" value="Methylgl_synth"/>
</dbReference>
<accession>A0AA48IH90</accession>
<dbReference type="PANTHER" id="PTHR30492:SF0">
    <property type="entry name" value="METHYLGLYOXAL SYNTHASE"/>
    <property type="match status" value="1"/>
</dbReference>
<name>A0AA48IH90_9FIRM</name>
<dbReference type="AlphaFoldDB" id="A0AA48IH90"/>
<dbReference type="NCBIfam" id="NF003559">
    <property type="entry name" value="PRK05234.1"/>
    <property type="match status" value="1"/>
</dbReference>
<dbReference type="PROSITE" id="PS51855">
    <property type="entry name" value="MGS"/>
    <property type="match status" value="1"/>
</dbReference>
<dbReference type="GO" id="GO:0019242">
    <property type="term" value="P:methylglyoxal biosynthetic process"/>
    <property type="evidence" value="ECO:0007669"/>
    <property type="project" value="InterPro"/>
</dbReference>
<dbReference type="InterPro" id="IPR036914">
    <property type="entry name" value="MGS-like_dom_sf"/>
</dbReference>
<organism evidence="2">
    <name type="scientific">Candidatus Paraimprobicoccus trichonymphae</name>
    <dbReference type="NCBI Taxonomy" id="3033793"/>
    <lineage>
        <taxon>Bacteria</taxon>
        <taxon>Bacillati</taxon>
        <taxon>Bacillota</taxon>
        <taxon>Clostridia</taxon>
        <taxon>Candidatus Paraimprobicoccus</taxon>
    </lineage>
</organism>
<dbReference type="Proteomes" id="UP001335720">
    <property type="component" value="Chromosome"/>
</dbReference>
<sequence>MNIAVVAQDTKKKLLMRLCMAYQSVLNRHRLYSTVGVGNLVSQSTGLRISILYGGIQQISARVSCGELDLLLFFRDGMNSGFENIENEMLRLCDVHMIPYATNVATAEVLIHGLKRGDLEWRSNLGAPFVNINDDNIETVDWKSVNIIQGA</sequence>
<dbReference type="EMBL" id="AP027925">
    <property type="protein sequence ID" value="BED92410.1"/>
    <property type="molecule type" value="Genomic_DNA"/>
</dbReference>
<dbReference type="Gene3D" id="3.40.50.1380">
    <property type="entry name" value="Methylglyoxal synthase-like domain"/>
    <property type="match status" value="1"/>
</dbReference>
<dbReference type="PANTHER" id="PTHR30492">
    <property type="entry name" value="METHYLGLYOXAL SYNTHASE"/>
    <property type="match status" value="1"/>
</dbReference>
<feature type="domain" description="MGS-like" evidence="1">
    <location>
        <begin position="1"/>
        <end position="151"/>
    </location>
</feature>